<dbReference type="Pfam" id="PF18813">
    <property type="entry name" value="PBECR4"/>
    <property type="match status" value="1"/>
</dbReference>
<dbReference type="OrthoDB" id="2165713at2"/>
<dbReference type="EMBL" id="VOHL01000001">
    <property type="protein sequence ID" value="TWS99285.1"/>
    <property type="molecule type" value="Genomic_DNA"/>
</dbReference>
<organism evidence="2 3">
    <name type="scientific">Streptococcus cuniculipharyngis</name>
    <dbReference type="NCBI Taxonomy" id="1562651"/>
    <lineage>
        <taxon>Bacteria</taxon>
        <taxon>Bacillati</taxon>
        <taxon>Bacillota</taxon>
        <taxon>Bacilli</taxon>
        <taxon>Lactobacillales</taxon>
        <taxon>Streptococcaceae</taxon>
        <taxon>Streptococcus</taxon>
    </lineage>
</organism>
<dbReference type="InterPro" id="IPR041420">
    <property type="entry name" value="PBECR4"/>
</dbReference>
<evidence type="ECO:0000313" key="3">
    <source>
        <dbReference type="Proteomes" id="UP000317430"/>
    </source>
</evidence>
<dbReference type="AlphaFoldDB" id="A0A5C5SH59"/>
<protein>
    <recommendedName>
        <fullName evidence="1">Phage-Barnase-EndoU-ColicinE5/D-RelE like nuclease 4 domain-containing protein</fullName>
    </recommendedName>
</protein>
<proteinExistence type="predicted"/>
<feature type="domain" description="Phage-Barnase-EndoU-ColicinE5/D-RelE like nuclease 4" evidence="1">
    <location>
        <begin position="3"/>
        <end position="165"/>
    </location>
</feature>
<reference evidence="2 3" key="1">
    <citation type="submission" date="2019-08" db="EMBL/GenBank/DDBJ databases">
        <authorList>
            <person name="Lei W."/>
        </authorList>
    </citation>
    <scope>NUCLEOTIDE SEQUENCE [LARGE SCALE GENOMIC DNA]</scope>
    <source>
        <strain evidence="2 3">CCUG 66496</strain>
    </source>
</reference>
<evidence type="ECO:0000313" key="2">
    <source>
        <dbReference type="EMBL" id="TWS99285.1"/>
    </source>
</evidence>
<sequence length="167" mass="19723">MELKKLVSDYREHFVGKTCQVSTNYKDLAQLIVTFQATDLHHLFGLHKLTSDYASQTLEQIESGIFCLEKFSKLPNFREVKQRVELYPFIADVFIRQATEYCLIRKDLSRNTMNLDLVFFEGNRRHVTVLGLRKSKEGYYRLITLHRSLAQKYNKVRKTKITGIKWL</sequence>
<name>A0A5C5SH59_9STRE</name>
<gene>
    <name evidence="2" type="ORF">FRX57_02715</name>
</gene>
<comment type="caution">
    <text evidence="2">The sequence shown here is derived from an EMBL/GenBank/DDBJ whole genome shotgun (WGS) entry which is preliminary data.</text>
</comment>
<dbReference type="Proteomes" id="UP000317430">
    <property type="component" value="Unassembled WGS sequence"/>
</dbReference>
<accession>A0A5C5SH59</accession>
<keyword evidence="3" id="KW-1185">Reference proteome</keyword>
<evidence type="ECO:0000259" key="1">
    <source>
        <dbReference type="Pfam" id="PF18813"/>
    </source>
</evidence>